<reference evidence="1" key="1">
    <citation type="submission" date="2021-02" db="EMBL/GenBank/DDBJ databases">
        <authorList>
            <consortium name="DOE Joint Genome Institute"/>
            <person name="Ahrendt S."/>
            <person name="Looney B.P."/>
            <person name="Miyauchi S."/>
            <person name="Morin E."/>
            <person name="Drula E."/>
            <person name="Courty P.E."/>
            <person name="Chicoki N."/>
            <person name="Fauchery L."/>
            <person name="Kohler A."/>
            <person name="Kuo A."/>
            <person name="Labutti K."/>
            <person name="Pangilinan J."/>
            <person name="Lipzen A."/>
            <person name="Riley R."/>
            <person name="Andreopoulos W."/>
            <person name="He G."/>
            <person name="Johnson J."/>
            <person name="Barry K.W."/>
            <person name="Grigoriev I.V."/>
            <person name="Nagy L."/>
            <person name="Hibbett D."/>
            <person name="Henrissat B."/>
            <person name="Matheny P.B."/>
            <person name="Labbe J."/>
            <person name="Martin F."/>
        </authorList>
    </citation>
    <scope>NUCLEOTIDE SEQUENCE</scope>
    <source>
        <strain evidence="1">FP105234-sp</strain>
    </source>
</reference>
<evidence type="ECO:0000313" key="2">
    <source>
        <dbReference type="Proteomes" id="UP000814033"/>
    </source>
</evidence>
<accession>A0ACB8S1E2</accession>
<evidence type="ECO:0000313" key="1">
    <source>
        <dbReference type="EMBL" id="KAI0050099.1"/>
    </source>
</evidence>
<dbReference type="EMBL" id="MU275865">
    <property type="protein sequence ID" value="KAI0050099.1"/>
    <property type="molecule type" value="Genomic_DNA"/>
</dbReference>
<proteinExistence type="predicted"/>
<protein>
    <submittedName>
        <fullName evidence="1">SET domain-containing protein</fullName>
    </submittedName>
</protein>
<comment type="caution">
    <text evidence="1">The sequence shown here is derived from an EMBL/GenBank/DDBJ whole genome shotgun (WGS) entry which is preliminary data.</text>
</comment>
<dbReference type="Proteomes" id="UP000814033">
    <property type="component" value="Unassembled WGS sequence"/>
</dbReference>
<name>A0ACB8S1E2_9AGAM</name>
<organism evidence="1 2">
    <name type="scientific">Auriscalpium vulgare</name>
    <dbReference type="NCBI Taxonomy" id="40419"/>
    <lineage>
        <taxon>Eukaryota</taxon>
        <taxon>Fungi</taxon>
        <taxon>Dikarya</taxon>
        <taxon>Basidiomycota</taxon>
        <taxon>Agaricomycotina</taxon>
        <taxon>Agaricomycetes</taxon>
        <taxon>Russulales</taxon>
        <taxon>Auriscalpiaceae</taxon>
        <taxon>Auriscalpium</taxon>
    </lineage>
</organism>
<gene>
    <name evidence="1" type="ORF">FA95DRAFT_1676975</name>
</gene>
<sequence length="409" mass="44367">MRSGDGRNFETLDVEARIVGSEPSGLVAAAQPTLTAVPAASETSSSSPVVIPSPPTYPPETALSMEQRLKAIQRVSYDRNFRLCFFIPPDESTVLAYWPDPQERLLARLAAVPPPAVECRYEIRAVPGKGVGVFATEAIALGALIARERPLVIAPLLMTPESIEAIVRNMPQHIRDACFALHNCKPPSLPHFHGIINTNGIHIGDMPGQSMYGGFGGLYKDISRVNHSCSSNASHRWDLDTLTGELRAQRPIAAGEEVSFSYLSTDMPYGARHAYLRDKYFFTCVCAVCRLPPAARAQDDSARKQLATVSGMVQKGVYFDACAADLPRQLEIAALLEAATEEHPYVWCVVAGRLARTYCALGEREHAVRWASKAMAMTMVETGADGGWAAVVAAPEKTDVWLSQAIGSK</sequence>
<keyword evidence="2" id="KW-1185">Reference proteome</keyword>
<reference evidence="1" key="2">
    <citation type="journal article" date="2022" name="New Phytol.">
        <title>Evolutionary transition to the ectomycorrhizal habit in the genomes of a hyperdiverse lineage of mushroom-forming fungi.</title>
        <authorList>
            <person name="Looney B."/>
            <person name="Miyauchi S."/>
            <person name="Morin E."/>
            <person name="Drula E."/>
            <person name="Courty P.E."/>
            <person name="Kohler A."/>
            <person name="Kuo A."/>
            <person name="LaButti K."/>
            <person name="Pangilinan J."/>
            <person name="Lipzen A."/>
            <person name="Riley R."/>
            <person name="Andreopoulos W."/>
            <person name="He G."/>
            <person name="Johnson J."/>
            <person name="Nolan M."/>
            <person name="Tritt A."/>
            <person name="Barry K.W."/>
            <person name="Grigoriev I.V."/>
            <person name="Nagy L.G."/>
            <person name="Hibbett D."/>
            <person name="Henrissat B."/>
            <person name="Matheny P.B."/>
            <person name="Labbe J."/>
            <person name="Martin F.M."/>
        </authorList>
    </citation>
    <scope>NUCLEOTIDE SEQUENCE</scope>
    <source>
        <strain evidence="1">FP105234-sp</strain>
    </source>
</reference>